<reference evidence="8" key="1">
    <citation type="submission" date="2015-09" db="EMBL/GenBank/DDBJ databases">
        <authorList>
            <person name="Rodrigo-Torres Lidia"/>
            <person name="Arahal R.David."/>
        </authorList>
    </citation>
    <scope>NUCLEOTIDE SEQUENCE [LARGE SCALE GENOMIC DNA]</scope>
    <source>
        <strain evidence="8">CECT 5114</strain>
    </source>
</reference>
<dbReference type="PROSITE" id="PS50895">
    <property type="entry name" value="SURF1"/>
    <property type="match status" value="1"/>
</dbReference>
<sequence>MSTEKDNKRPLWVDVIILILAGAAFLAMILLGNWQVKRLAWKLDLIERVEASAYGDPVDAKPDEAMPEYLRVKTDGAFQHDKALTVKALTDLGAGAWVLTPLQTEDAVFWVNRGFVPSGLSPDEWTNPVGDVEIIGLARPSVPEGTALEKNDPSANRWVSVDLEAMDTAFNVESAPYFIAMEHVGEPATWPRGGLTKLEFRNSHLSYALTWYGMALLFFAAMAFVIWDRVKSHRTSPDQT</sequence>
<accession>A0A0P1IUS2</accession>
<dbReference type="Proteomes" id="UP000051184">
    <property type="component" value="Unassembled WGS sequence"/>
</dbReference>
<name>A0A0P1IUS2_9RHOB</name>
<organism evidence="7 8">
    <name type="scientific">Cognatishimia activa</name>
    <dbReference type="NCBI Taxonomy" id="1715691"/>
    <lineage>
        <taxon>Bacteria</taxon>
        <taxon>Pseudomonadati</taxon>
        <taxon>Pseudomonadota</taxon>
        <taxon>Alphaproteobacteria</taxon>
        <taxon>Rhodobacterales</taxon>
        <taxon>Paracoccaceae</taxon>
        <taxon>Cognatishimia</taxon>
    </lineage>
</organism>
<feature type="transmembrane region" description="Helical" evidence="6">
    <location>
        <begin position="12"/>
        <end position="32"/>
    </location>
</feature>
<keyword evidence="5 6" id="KW-0472">Membrane</keyword>
<keyword evidence="4 6" id="KW-1133">Transmembrane helix</keyword>
<dbReference type="RefSeq" id="WP_058316259.1">
    <property type="nucleotide sequence ID" value="NZ_CYTO01000007.1"/>
</dbReference>
<dbReference type="EMBL" id="CYUE01000022">
    <property type="protein sequence ID" value="CUK27343.1"/>
    <property type="molecule type" value="Genomic_DNA"/>
</dbReference>
<dbReference type="PANTHER" id="PTHR23427">
    <property type="entry name" value="SURFEIT LOCUS PROTEIN"/>
    <property type="match status" value="1"/>
</dbReference>
<dbReference type="GO" id="GO:0005886">
    <property type="term" value="C:plasma membrane"/>
    <property type="evidence" value="ECO:0007669"/>
    <property type="project" value="UniProtKB-SubCell"/>
</dbReference>
<evidence type="ECO:0000256" key="2">
    <source>
        <dbReference type="ARBA" id="ARBA00007165"/>
    </source>
</evidence>
<evidence type="ECO:0000313" key="8">
    <source>
        <dbReference type="Proteomes" id="UP000051184"/>
    </source>
</evidence>
<dbReference type="Pfam" id="PF02104">
    <property type="entry name" value="SURF1"/>
    <property type="match status" value="1"/>
</dbReference>
<dbReference type="CDD" id="cd06662">
    <property type="entry name" value="SURF1"/>
    <property type="match status" value="1"/>
</dbReference>
<dbReference type="STRING" id="1715691.TA5113_00648"/>
<comment type="similarity">
    <text evidence="2 6">Belongs to the SURF1 family.</text>
</comment>
<dbReference type="InterPro" id="IPR002994">
    <property type="entry name" value="Surf1/Shy1"/>
</dbReference>
<dbReference type="InterPro" id="IPR045214">
    <property type="entry name" value="Surf1/Surf4"/>
</dbReference>
<evidence type="ECO:0000256" key="6">
    <source>
        <dbReference type="RuleBase" id="RU363076"/>
    </source>
</evidence>
<protein>
    <recommendedName>
        <fullName evidence="6">SURF1-like protein</fullName>
    </recommendedName>
</protein>
<gene>
    <name evidence="7" type="ORF">TA5114_03171</name>
</gene>
<evidence type="ECO:0000256" key="4">
    <source>
        <dbReference type="ARBA" id="ARBA00022989"/>
    </source>
</evidence>
<evidence type="ECO:0000256" key="1">
    <source>
        <dbReference type="ARBA" id="ARBA00004370"/>
    </source>
</evidence>
<dbReference type="PANTHER" id="PTHR23427:SF2">
    <property type="entry name" value="SURFEIT LOCUS PROTEIN 1"/>
    <property type="match status" value="1"/>
</dbReference>
<comment type="subcellular location">
    <subcellularLocation>
        <location evidence="6">Cell membrane</location>
        <topology evidence="6">Multi-pass membrane protein</topology>
    </subcellularLocation>
    <subcellularLocation>
        <location evidence="1">Membrane</location>
    </subcellularLocation>
</comment>
<evidence type="ECO:0000313" key="7">
    <source>
        <dbReference type="EMBL" id="CUK27343.1"/>
    </source>
</evidence>
<evidence type="ECO:0000256" key="3">
    <source>
        <dbReference type="ARBA" id="ARBA00022692"/>
    </source>
</evidence>
<keyword evidence="6" id="KW-1003">Cell membrane</keyword>
<dbReference type="AlphaFoldDB" id="A0A0P1IUS2"/>
<feature type="transmembrane region" description="Helical" evidence="6">
    <location>
        <begin position="205"/>
        <end position="227"/>
    </location>
</feature>
<keyword evidence="8" id="KW-1185">Reference proteome</keyword>
<dbReference type="OrthoDB" id="6079986at2"/>
<proteinExistence type="inferred from homology"/>
<keyword evidence="3 6" id="KW-0812">Transmembrane</keyword>
<evidence type="ECO:0000256" key="5">
    <source>
        <dbReference type="ARBA" id="ARBA00023136"/>
    </source>
</evidence>